<dbReference type="EMBL" id="JAGGLV010000007">
    <property type="protein sequence ID" value="MBP2112480.1"/>
    <property type="molecule type" value="Genomic_DNA"/>
</dbReference>
<gene>
    <name evidence="2" type="ORF">J2Z70_002634</name>
</gene>
<comment type="caution">
    <text evidence="2">The sequence shown here is derived from an EMBL/GenBank/DDBJ whole genome shotgun (WGS) entry which is preliminary data.</text>
</comment>
<keyword evidence="3" id="KW-1185">Reference proteome</keyword>
<dbReference type="Pfam" id="PF13346">
    <property type="entry name" value="ABC2_membrane_5"/>
    <property type="match status" value="1"/>
</dbReference>
<keyword evidence="1" id="KW-0812">Transmembrane</keyword>
<evidence type="ECO:0000313" key="3">
    <source>
        <dbReference type="Proteomes" id="UP000773462"/>
    </source>
</evidence>
<feature type="transmembrane region" description="Helical" evidence="1">
    <location>
        <begin position="38"/>
        <end position="58"/>
    </location>
</feature>
<feature type="transmembrane region" description="Helical" evidence="1">
    <location>
        <begin position="120"/>
        <end position="139"/>
    </location>
</feature>
<sequence>MRGLLLNNYYSLQNNIKSSLGIALLLSLVSFAGVDHSVLNAVIAAQIWIFVLSIGASLQMDEASKWNRFELTMPIRRRTVIHAKYLSFLMLMLMGTAVSLVTLALTYVSKGDIAHLNLSTGYTFGLSLSISTLAIYYPVILKFGVEKSEQMFMVSVGLSMGLRFLVWMLLNLYMDDVNFNGPETGYGALLLAVLLFAASYVAAVRIHRNKEF</sequence>
<evidence type="ECO:0000256" key="1">
    <source>
        <dbReference type="SAM" id="Phobius"/>
    </source>
</evidence>
<dbReference type="InterPro" id="IPR025699">
    <property type="entry name" value="ABC2_memb-like"/>
</dbReference>
<accession>A0ABS4NSS5</accession>
<evidence type="ECO:0008006" key="4">
    <source>
        <dbReference type="Google" id="ProtNLM"/>
    </source>
</evidence>
<proteinExistence type="predicted"/>
<name>A0ABS4NSS5_9BACL</name>
<feature type="transmembrane region" description="Helical" evidence="1">
    <location>
        <begin position="151"/>
        <end position="174"/>
    </location>
</feature>
<dbReference type="RefSeq" id="WP_209873406.1">
    <property type="nucleotide sequence ID" value="NZ_JAGGLV010000007.1"/>
</dbReference>
<reference evidence="2 3" key="1">
    <citation type="submission" date="2021-03" db="EMBL/GenBank/DDBJ databases">
        <title>Genomic Encyclopedia of Type Strains, Phase IV (KMG-IV): sequencing the most valuable type-strain genomes for metagenomic binning, comparative biology and taxonomic classification.</title>
        <authorList>
            <person name="Goeker M."/>
        </authorList>
    </citation>
    <scope>NUCLEOTIDE SEQUENCE [LARGE SCALE GENOMIC DNA]</scope>
    <source>
        <strain evidence="2 3">DSM 101953</strain>
    </source>
</reference>
<keyword evidence="1" id="KW-1133">Transmembrane helix</keyword>
<evidence type="ECO:0000313" key="2">
    <source>
        <dbReference type="EMBL" id="MBP2112480.1"/>
    </source>
</evidence>
<organism evidence="2 3">
    <name type="scientific">Paenibacillus silagei</name>
    <dbReference type="NCBI Taxonomy" id="1670801"/>
    <lineage>
        <taxon>Bacteria</taxon>
        <taxon>Bacillati</taxon>
        <taxon>Bacillota</taxon>
        <taxon>Bacilli</taxon>
        <taxon>Bacillales</taxon>
        <taxon>Paenibacillaceae</taxon>
        <taxon>Paenibacillus</taxon>
    </lineage>
</organism>
<feature type="transmembrane region" description="Helical" evidence="1">
    <location>
        <begin position="85"/>
        <end position="108"/>
    </location>
</feature>
<keyword evidence="1" id="KW-0472">Membrane</keyword>
<feature type="transmembrane region" description="Helical" evidence="1">
    <location>
        <begin position="186"/>
        <end position="206"/>
    </location>
</feature>
<dbReference type="Proteomes" id="UP000773462">
    <property type="component" value="Unassembled WGS sequence"/>
</dbReference>
<protein>
    <recommendedName>
        <fullName evidence="4">ABC-2 transporter permease</fullName>
    </recommendedName>
</protein>